<dbReference type="Proteomes" id="UP001239626">
    <property type="component" value="Unassembled WGS sequence"/>
</dbReference>
<dbReference type="RefSeq" id="WP_307488789.1">
    <property type="nucleotide sequence ID" value="NZ_JAUSVB010000001.1"/>
</dbReference>
<reference evidence="5 6" key="1">
    <citation type="submission" date="2023-07" db="EMBL/GenBank/DDBJ databases">
        <title>Sorghum-associated microbial communities from plants grown in Nebraska, USA.</title>
        <authorList>
            <person name="Schachtman D."/>
        </authorList>
    </citation>
    <scope>NUCLEOTIDE SEQUENCE [LARGE SCALE GENOMIC DNA]</scope>
    <source>
        <strain evidence="5 6">BE332</strain>
    </source>
</reference>
<evidence type="ECO:0000313" key="5">
    <source>
        <dbReference type="EMBL" id="MDQ0371755.1"/>
    </source>
</evidence>
<feature type="chain" id="PRO_5046038535" evidence="4">
    <location>
        <begin position="20"/>
        <end position="592"/>
    </location>
</feature>
<evidence type="ECO:0000313" key="6">
    <source>
        <dbReference type="Proteomes" id="UP001239626"/>
    </source>
</evidence>
<keyword evidence="5" id="KW-0808">Transferase</keyword>
<organism evidence="5 6">
    <name type="scientific">Cellulomonas humilata</name>
    <dbReference type="NCBI Taxonomy" id="144055"/>
    <lineage>
        <taxon>Bacteria</taxon>
        <taxon>Bacillati</taxon>
        <taxon>Actinomycetota</taxon>
        <taxon>Actinomycetes</taxon>
        <taxon>Micrococcales</taxon>
        <taxon>Cellulomonadaceae</taxon>
        <taxon>Cellulomonas</taxon>
    </lineage>
</organism>
<dbReference type="GO" id="GO:0050053">
    <property type="term" value="F:levansucrase activity"/>
    <property type="evidence" value="ECO:0007669"/>
    <property type="project" value="UniProtKB-EC"/>
</dbReference>
<keyword evidence="4" id="KW-0732">Signal</keyword>
<dbReference type="InterPro" id="IPR003469">
    <property type="entry name" value="Glyco_hydro_68"/>
</dbReference>
<feature type="region of interest" description="Disordered" evidence="3">
    <location>
        <begin position="1"/>
        <end position="94"/>
    </location>
</feature>
<dbReference type="Gene3D" id="2.115.10.20">
    <property type="entry name" value="Glycosyl hydrolase domain, family 43"/>
    <property type="match status" value="1"/>
</dbReference>
<gene>
    <name evidence="5" type="ORF">J2X26_000052</name>
</gene>
<dbReference type="InterPro" id="IPR023296">
    <property type="entry name" value="Glyco_hydro_beta-prop_sf"/>
</dbReference>
<dbReference type="SUPFAM" id="SSF75005">
    <property type="entry name" value="Arabinanase/levansucrase/invertase"/>
    <property type="match status" value="1"/>
</dbReference>
<dbReference type="EMBL" id="JAUSVB010000001">
    <property type="protein sequence ID" value="MDQ0371755.1"/>
    <property type="molecule type" value="Genomic_DNA"/>
</dbReference>
<evidence type="ECO:0000256" key="3">
    <source>
        <dbReference type="SAM" id="MobiDB-lite"/>
    </source>
</evidence>
<feature type="signal peptide" evidence="4">
    <location>
        <begin position="1"/>
        <end position="19"/>
    </location>
</feature>
<proteinExistence type="inferred from homology"/>
<protein>
    <submittedName>
        <fullName evidence="5">Levansucrase</fullName>
        <ecNumber evidence="5">2.4.1.10</ecNumber>
    </submittedName>
</protein>
<sequence length="592" mass="63665">MTASVLVATGLLGAPAALADDPAATSSPTTSPTVTDDPTTADPTVTDDPAATPDPTPSTEAPVTEAPAPPAEDDGDVSVLRLPGFPAPSIHSQRAYDPEENFTARWTRADALQLRAMSDPDAPAGANSMPPEYSMPEIPQDFPILTEPDGTQVWVWDTWTLTDAVSDQLSFKGWEVIFALTADPNAGYTFDARHTHARLGFFYRKADVPAEQRPENGGWIYGGLVFPDGAAGAIFEDQTFTTVTEWSGSTRLMDGNKLRLFYTAVAFYRNANDEDIKPADPRIVQTEGRIFADENGVWMTGFRDQHQLLVPDGTYYQTKEQNPFVNFRDPFTFEDPAHPGKTYMVFEGNTGGQRGAVTCTAADLGYRDGDAYAEDPATVTANGANFQMANVGLAVAENKALTQWRFLPPILSGNCVNDQTERPQIYLENGKYYLFTISHRSTFARGPGVDSTDPRFWYMDGPDGVYGFVGNGIRSDFQPLNEGSGLALGNPTNLAYGIGTSAAPAEGQSPYTFQAYSHYVMPNGLVESFIDAIGNPDVRRGGTLAPTVHLSIAGASAVVDRSYGDGGLGAYGDIPANKVQPVDPAPDPRPVP</sequence>
<name>A0ABU0E9J5_9CELL</name>
<dbReference type="CDD" id="cd08997">
    <property type="entry name" value="GH68"/>
    <property type="match status" value="1"/>
</dbReference>
<keyword evidence="6" id="KW-1185">Reference proteome</keyword>
<accession>A0ABU0E9J5</accession>
<comment type="caution">
    <text evidence="5">The sequence shown here is derived from an EMBL/GenBank/DDBJ whole genome shotgun (WGS) entry which is preliminary data.</text>
</comment>
<feature type="compositionally biased region" description="Low complexity" evidence="3">
    <location>
        <begin position="1"/>
        <end position="66"/>
    </location>
</feature>
<evidence type="ECO:0000256" key="4">
    <source>
        <dbReference type="SAM" id="SignalP"/>
    </source>
</evidence>
<evidence type="ECO:0000256" key="2">
    <source>
        <dbReference type="RuleBase" id="RU361220"/>
    </source>
</evidence>
<evidence type="ECO:0000256" key="1">
    <source>
        <dbReference type="ARBA" id="ARBA00006775"/>
    </source>
</evidence>
<dbReference type="EC" id="2.4.1.10" evidence="5"/>
<keyword evidence="5" id="KW-0328">Glycosyltransferase</keyword>
<comment type="similarity">
    <text evidence="1 2">Belongs to the glycosyl hydrolase 68 family.</text>
</comment>
<dbReference type="Pfam" id="PF02435">
    <property type="entry name" value="Glyco_hydro_68"/>
    <property type="match status" value="1"/>
</dbReference>